<keyword evidence="4" id="KW-0813">Transport</keyword>
<reference evidence="13" key="1">
    <citation type="submission" date="2021-05" db="EMBL/GenBank/DDBJ databases">
        <authorList>
            <person name="Alioto T."/>
            <person name="Alioto T."/>
            <person name="Gomez Garrido J."/>
        </authorList>
    </citation>
    <scope>NUCLEOTIDE SEQUENCE</scope>
</reference>
<dbReference type="Pfam" id="PF01369">
    <property type="entry name" value="Sec7"/>
    <property type="match status" value="1"/>
</dbReference>
<protein>
    <submittedName>
        <fullName evidence="13">Brefeldin A-inhibited guanine nucleotide-exchange protein 1</fullName>
    </submittedName>
</protein>
<accession>A0A8D8LRZ0</accession>
<keyword evidence="9" id="KW-0333">Golgi apparatus</keyword>
<feature type="compositionally biased region" description="Polar residues" evidence="11">
    <location>
        <begin position="743"/>
        <end position="766"/>
    </location>
</feature>
<dbReference type="InterPro" id="IPR046455">
    <property type="entry name" value="Sec7/BIG1-like_C"/>
</dbReference>
<keyword evidence="6" id="KW-0597">Phosphoprotein</keyword>
<evidence type="ECO:0000256" key="5">
    <source>
        <dbReference type="ARBA" id="ARBA00022490"/>
    </source>
</evidence>
<sequence length="1876" mass="211418">MKQNTKTKEMFIIRALEKILKDKDVRRKDNVELKKACEAALEEIKKELKDDEKNEETSSALPLPKDNTEFNTNIAAEKYFEPFELACKCRSAKIIVTSLDCIQKLIAYGHLTGNVVDPKHEDKLLIDRIVETICKCFIGEHTDENVQLQIIKALLTVVTSQQVEVHGSTILLAVKTCYDINIASKNLINQTTARATLTQMLNVIFSRMESQAAYEEEQIRNKTNSSHHAPPPHLPQDTPPTDLSTNQEPASDSAHLPNSVTPPSSNNSTHHNGPLPNDNTPSSNSSANQGTAPDLTTPSSDSLANQNGPELSRLPNDTVPSDNSANQRTEMESTTASSDTLTNDSSREGTNQQVARDLVEAVITTAVEHLNLQSPAKTSPLSLLPNGDPTNSNIEPATSTLADQDSVTSPVGAGDDQYAPTSLASPSGTEDQYGPPPHRGSMSVSTSAASVTSETPTMENYSETNETHSVHNSSLGRVNSQESIETNQDVDSKSVTQFSHILQKDAFIVFRSMCRLSMKPLTQENPDPKSCELRSKILSLHLLLSILQSAGPVFRSNSMFITAIKQYLCVALSKNGVSPVPEVFELSLSIFLALLDKFKTHLKMQIEVFFKEIFLNILEASTSSFQHKWIVIQALIKFCADAQSVVDMYVNYDCDLSAANLFERLVNDLSKIAQGRQALELGATPEQEKCMRICGLECLVSILKCMVEWSKELYVDTNLQTNSYLGAERNVREPDCLNPDTAHLTSPSPLTQSHFGSQSSLTSGGSAMNRESPDTPHQLQVLKHQKEVWETGIQIFNRKPNKGIEFLQGQGLLGSAPGQVAEWLHLDERLDRTRIGDFLGEHDDFNKEVMYAFVDQMEFAGRDLVSALRMFLERFRLPGEAQKIDRLMEKFASRYCENNPNNGIFASADTAYVLAYSIIMLTTDLHSPQVKSKMTKEQYIRLNRGISDSQDLPEAYLSKIYDEIAGQEIKMKTENKPGKQVIANEKKRRLLWNLEMEVISSAAKNLMESVSHVQTPFTSAKHLEHVKPMFKMAWTPFLAAFSVGLQNCDDAEIASLCLEGIRAAIRIACIFHLELERNAYVQALARFTLLTANSPITEMKAKNIETIKTLINVAHTDGNYLGKSWLDIVRCISQLELAQMVGSGARPQFLAISRKPHPQHHSIPSVSSPMEALSLKLTAEPSVNESIGETSSQSVVVAVDRIFTGSTRLDGDAIVDFVTALCQISMDELNAHHPRMFSLQKIVEISYYNMGRIRLQWSRIWQVLGEHFNRVGCNQSEHIACFALDSLRQLAMKFIEKGEFANFRFQKDFLRPFEVIMKKNRCVMIRDMVVRCIAQMVNSQARNVRSGWKNIFSVFHLAASDQDRSIVELAFHTTGHVINELYPNHFSIMIDSFQDTVKTLSEFACNSHFPIISMDSISLIKSCADCIHRKPQMFSELCSEETFGSPEEDKVWVRGWFPLLFELSCLLSRCKMDVRTRALSVLFELIMTAGHSFRPHWWRDLFNVLFRIFDDTKLPEPTAERAEWMRTTCNFALYSIGNVFNQYFDTLGPMLLPDFYVQIHWCVQQSNEELAKAGATNLENLVIHNAAKFSPVTWQVTCDALVAMFGTSVPHELLSWSPSDENNTVDEKHGELEPVHVTKTVAQFQALLIRSRVQLELIRTVDNILFYPVTSRKEDEETLALAQADLLHREHLITGNTSTHHQQEEEQGVFRSLTCEHLMSLVDCLLETHRFAKTFNSNHEQRNRLWKAGYNCKEKPNLLPQETQSLACVLRILFKMSAAEQMRSEWHRIEARLISVNNEALEYFLSLQYETHRDAWTTLLLLILTKILKMADDKFRVHTGAYYPRLCDLMCFDLKPELRSVLRKYFLRLGTVYGVL</sequence>
<dbReference type="Pfam" id="PF20252">
    <property type="entry name" value="BIG2_C"/>
    <property type="match status" value="1"/>
</dbReference>
<feature type="region of interest" description="Disordered" evidence="11">
    <location>
        <begin position="738"/>
        <end position="775"/>
    </location>
</feature>
<dbReference type="InterPro" id="IPR032629">
    <property type="entry name" value="DCB_dom"/>
</dbReference>
<organism evidence="13">
    <name type="scientific">Cacopsylla melanoneura</name>
    <dbReference type="NCBI Taxonomy" id="428564"/>
    <lineage>
        <taxon>Eukaryota</taxon>
        <taxon>Metazoa</taxon>
        <taxon>Ecdysozoa</taxon>
        <taxon>Arthropoda</taxon>
        <taxon>Hexapoda</taxon>
        <taxon>Insecta</taxon>
        <taxon>Pterygota</taxon>
        <taxon>Neoptera</taxon>
        <taxon>Paraneoptera</taxon>
        <taxon>Hemiptera</taxon>
        <taxon>Sternorrhyncha</taxon>
        <taxon>Psylloidea</taxon>
        <taxon>Psyllidae</taxon>
        <taxon>Psyllinae</taxon>
        <taxon>Cacopsylla</taxon>
    </lineage>
</organism>
<dbReference type="Pfam" id="PF16213">
    <property type="entry name" value="DCB"/>
    <property type="match status" value="1"/>
</dbReference>
<evidence type="ECO:0000256" key="2">
    <source>
        <dbReference type="ARBA" id="ARBA00004556"/>
    </source>
</evidence>
<evidence type="ECO:0000259" key="12">
    <source>
        <dbReference type="PROSITE" id="PS50190"/>
    </source>
</evidence>
<dbReference type="InterPro" id="IPR023394">
    <property type="entry name" value="Sec7_C_sf"/>
</dbReference>
<dbReference type="Pfam" id="PF09324">
    <property type="entry name" value="Sec7-like_HDS"/>
    <property type="match status" value="1"/>
</dbReference>
<feature type="compositionally biased region" description="Polar residues" evidence="11">
    <location>
        <begin position="454"/>
        <end position="464"/>
    </location>
</feature>
<evidence type="ECO:0000256" key="9">
    <source>
        <dbReference type="ARBA" id="ARBA00023034"/>
    </source>
</evidence>
<dbReference type="PANTHER" id="PTHR10663">
    <property type="entry name" value="GUANYL-NUCLEOTIDE EXCHANGE FACTOR"/>
    <property type="match status" value="1"/>
</dbReference>
<feature type="compositionally biased region" description="Polar residues" evidence="11">
    <location>
        <begin position="277"/>
        <end position="309"/>
    </location>
</feature>
<dbReference type="InterPro" id="IPR016024">
    <property type="entry name" value="ARM-type_fold"/>
</dbReference>
<dbReference type="GO" id="GO:0032012">
    <property type="term" value="P:regulation of ARF protein signal transduction"/>
    <property type="evidence" value="ECO:0007669"/>
    <property type="project" value="InterPro"/>
</dbReference>
<dbReference type="InterPro" id="IPR035999">
    <property type="entry name" value="Sec7_dom_sf"/>
</dbReference>
<dbReference type="InterPro" id="IPR032691">
    <property type="entry name" value="Mon2/Sec7/BIG1-like_HUS"/>
</dbReference>
<dbReference type="CDD" id="cd00171">
    <property type="entry name" value="Sec7"/>
    <property type="match status" value="1"/>
</dbReference>
<dbReference type="Gene3D" id="1.10.1000.11">
    <property type="entry name" value="Arf Nucleotide-binding Site Opener,domain 2"/>
    <property type="match status" value="1"/>
</dbReference>
<dbReference type="SUPFAM" id="SSF48425">
    <property type="entry name" value="Sec7 domain"/>
    <property type="match status" value="1"/>
</dbReference>
<feature type="compositionally biased region" description="Polar residues" evidence="11">
    <location>
        <begin position="470"/>
        <end position="490"/>
    </location>
</feature>
<dbReference type="FunFam" id="1.10.1000.11:FF:000003">
    <property type="entry name" value="Brefeldin A-inhibited guanine nucleotide-exchange protein 1"/>
    <property type="match status" value="1"/>
</dbReference>
<evidence type="ECO:0000256" key="3">
    <source>
        <dbReference type="ARBA" id="ARBA00004601"/>
    </source>
</evidence>
<dbReference type="FunFam" id="1.10.220.20:FF:000002">
    <property type="entry name" value="Brefeldin A-inhibited guanine nucleotide-exchange protein 1"/>
    <property type="match status" value="1"/>
</dbReference>
<dbReference type="PANTHER" id="PTHR10663:SF375">
    <property type="entry name" value="LD29171P"/>
    <property type="match status" value="1"/>
</dbReference>
<dbReference type="GO" id="GO:0016020">
    <property type="term" value="C:membrane"/>
    <property type="evidence" value="ECO:0007669"/>
    <property type="project" value="UniProtKB-SubCell"/>
</dbReference>
<dbReference type="FunFam" id="1.25.10.10:FF:000143">
    <property type="entry name" value="ADP-ribosylation factor guanine nucleotide-exchange factor 2 (brefeldin A-inhibited)"/>
    <property type="match status" value="1"/>
</dbReference>
<dbReference type="GO" id="GO:0005794">
    <property type="term" value="C:Golgi apparatus"/>
    <property type="evidence" value="ECO:0007669"/>
    <property type="project" value="UniProtKB-SubCell"/>
</dbReference>
<feature type="region of interest" description="Disordered" evidence="11">
    <location>
        <begin position="214"/>
        <end position="352"/>
    </location>
</feature>
<evidence type="ECO:0000256" key="7">
    <source>
        <dbReference type="ARBA" id="ARBA00022658"/>
    </source>
</evidence>
<feature type="compositionally biased region" description="Pro residues" evidence="11">
    <location>
        <begin position="229"/>
        <end position="238"/>
    </location>
</feature>
<evidence type="ECO:0000256" key="10">
    <source>
        <dbReference type="ARBA" id="ARBA00023136"/>
    </source>
</evidence>
<comment type="subcellular location">
    <subcellularLocation>
        <location evidence="2">Cytoplasm</location>
        <location evidence="2">Perinuclear region</location>
    </subcellularLocation>
    <subcellularLocation>
        <location evidence="3">Golgi apparatus</location>
        <location evidence="3">trans-Golgi network</location>
    </subcellularLocation>
    <subcellularLocation>
        <location evidence="1">Membrane</location>
    </subcellularLocation>
</comment>
<proteinExistence type="predicted"/>
<dbReference type="PROSITE" id="PS50190">
    <property type="entry name" value="SEC7"/>
    <property type="match status" value="1"/>
</dbReference>
<evidence type="ECO:0000256" key="1">
    <source>
        <dbReference type="ARBA" id="ARBA00004370"/>
    </source>
</evidence>
<evidence type="ECO:0000256" key="6">
    <source>
        <dbReference type="ARBA" id="ARBA00022553"/>
    </source>
</evidence>
<evidence type="ECO:0000256" key="8">
    <source>
        <dbReference type="ARBA" id="ARBA00022927"/>
    </source>
</evidence>
<dbReference type="InterPro" id="IPR000904">
    <property type="entry name" value="Sec7_dom"/>
</dbReference>
<dbReference type="SUPFAM" id="SSF48371">
    <property type="entry name" value="ARM repeat"/>
    <property type="match status" value="1"/>
</dbReference>
<feature type="compositionally biased region" description="Polar residues" evidence="11">
    <location>
        <begin position="318"/>
        <end position="352"/>
    </location>
</feature>
<dbReference type="GO" id="GO:0005085">
    <property type="term" value="F:guanyl-nucleotide exchange factor activity"/>
    <property type="evidence" value="ECO:0007669"/>
    <property type="project" value="UniProtKB-KW"/>
</dbReference>
<dbReference type="SMART" id="SM00222">
    <property type="entry name" value="Sec7"/>
    <property type="match status" value="1"/>
</dbReference>
<dbReference type="InterPro" id="IPR015403">
    <property type="entry name" value="Mon2/Sec7/BIG1-like_HDS"/>
</dbReference>
<dbReference type="EMBL" id="HBUF01032426">
    <property type="protein sequence ID" value="CAG6615274.1"/>
    <property type="molecule type" value="Transcribed_RNA"/>
</dbReference>
<dbReference type="Gene3D" id="1.10.220.20">
    <property type="match status" value="1"/>
</dbReference>
<feature type="compositionally biased region" description="Low complexity" evidence="11">
    <location>
        <begin position="443"/>
        <end position="453"/>
    </location>
</feature>
<keyword evidence="5" id="KW-0963">Cytoplasm</keyword>
<dbReference type="GO" id="GO:0015031">
    <property type="term" value="P:protein transport"/>
    <property type="evidence" value="ECO:0007669"/>
    <property type="project" value="UniProtKB-KW"/>
</dbReference>
<feature type="compositionally biased region" description="Polar residues" evidence="11">
    <location>
        <begin position="419"/>
        <end position="430"/>
    </location>
</feature>
<evidence type="ECO:0000313" key="13">
    <source>
        <dbReference type="EMBL" id="CAG6615274.1"/>
    </source>
</evidence>
<evidence type="ECO:0000256" key="11">
    <source>
        <dbReference type="SAM" id="MobiDB-lite"/>
    </source>
</evidence>
<name>A0A8D8LRZ0_9HEMI</name>
<feature type="compositionally biased region" description="Polar residues" evidence="11">
    <location>
        <begin position="388"/>
        <end position="409"/>
    </location>
</feature>
<feature type="domain" description="SEC7" evidence="12">
    <location>
        <begin position="778"/>
        <end position="967"/>
    </location>
</feature>
<keyword evidence="7" id="KW-0344">Guanine-nucleotide releasing factor</keyword>
<evidence type="ECO:0000256" key="4">
    <source>
        <dbReference type="ARBA" id="ARBA00022448"/>
    </source>
</evidence>
<dbReference type="Pfam" id="PF12783">
    <property type="entry name" value="Sec7-like_HUS"/>
    <property type="match status" value="1"/>
</dbReference>
<keyword evidence="8" id="KW-0653">Protein transport</keyword>
<feature type="region of interest" description="Disordered" evidence="11">
    <location>
        <begin position="376"/>
        <end position="490"/>
    </location>
</feature>
<feature type="compositionally biased region" description="Low complexity" evidence="11">
    <location>
        <begin position="257"/>
        <end position="269"/>
    </location>
</feature>
<keyword evidence="10" id="KW-0472">Membrane</keyword>
<dbReference type="GO" id="GO:0048471">
    <property type="term" value="C:perinuclear region of cytoplasm"/>
    <property type="evidence" value="ECO:0007669"/>
    <property type="project" value="UniProtKB-SubCell"/>
</dbReference>